<dbReference type="SUPFAM" id="SSF51905">
    <property type="entry name" value="FAD/NAD(P)-binding domain"/>
    <property type="match status" value="1"/>
</dbReference>
<protein>
    <recommendedName>
        <fullName evidence="3">LysM domain-containing protein</fullName>
    </recommendedName>
</protein>
<name>A0ABV9Q5C0_9BACL</name>
<evidence type="ECO:0000313" key="2">
    <source>
        <dbReference type="Proteomes" id="UP001596002"/>
    </source>
</evidence>
<accession>A0ABV9Q5C0</accession>
<dbReference type="RefSeq" id="WP_380026616.1">
    <property type="nucleotide sequence ID" value="NZ_JBHSHC010000112.1"/>
</dbReference>
<evidence type="ECO:0008006" key="3">
    <source>
        <dbReference type="Google" id="ProtNLM"/>
    </source>
</evidence>
<evidence type="ECO:0000313" key="1">
    <source>
        <dbReference type="EMBL" id="MFC4768667.1"/>
    </source>
</evidence>
<keyword evidence="2" id="KW-1185">Reference proteome</keyword>
<dbReference type="EMBL" id="JBHSHC010000112">
    <property type="protein sequence ID" value="MFC4768667.1"/>
    <property type="molecule type" value="Genomic_DNA"/>
</dbReference>
<dbReference type="Gene3D" id="3.50.50.60">
    <property type="entry name" value="FAD/NAD(P)-binding domain"/>
    <property type="match status" value="1"/>
</dbReference>
<gene>
    <name evidence="1" type="ORF">ACFO8Q_15085</name>
</gene>
<sequence length="196" mass="22103">MKPYICKYRVTLREIANRYHFESEHLLSLNPHIAAIDVQIDPGTKVNLPSPGIPVRKSAEFPSCPPVPAAYQEHWIPLTPIEKMAQTDYDVLIIGSGAGGGAVLWRLCEQWKNSGKRIGMIEAGDLLLPTHAFNLPTFDVQRLTAYLRRIEDQVGRLWPDYPDARIVRALGGRTLKWFTFAPPFSPCRVRILADSI</sequence>
<proteinExistence type="predicted"/>
<comment type="caution">
    <text evidence="1">The sequence shown here is derived from an EMBL/GenBank/DDBJ whole genome shotgun (WGS) entry which is preliminary data.</text>
</comment>
<dbReference type="InterPro" id="IPR036188">
    <property type="entry name" value="FAD/NAD-bd_sf"/>
</dbReference>
<reference evidence="2" key="1">
    <citation type="journal article" date="2019" name="Int. J. Syst. Evol. Microbiol.">
        <title>The Global Catalogue of Microorganisms (GCM) 10K type strain sequencing project: providing services to taxonomists for standard genome sequencing and annotation.</title>
        <authorList>
            <consortium name="The Broad Institute Genomics Platform"/>
            <consortium name="The Broad Institute Genome Sequencing Center for Infectious Disease"/>
            <person name="Wu L."/>
            <person name="Ma J."/>
        </authorList>
    </citation>
    <scope>NUCLEOTIDE SEQUENCE [LARGE SCALE GENOMIC DNA]</scope>
    <source>
        <strain evidence="2">WYCCWR 12678</strain>
    </source>
</reference>
<organism evidence="1 2">
    <name type="scientific">Effusibacillus consociatus</name>
    <dbReference type="NCBI Taxonomy" id="1117041"/>
    <lineage>
        <taxon>Bacteria</taxon>
        <taxon>Bacillati</taxon>
        <taxon>Bacillota</taxon>
        <taxon>Bacilli</taxon>
        <taxon>Bacillales</taxon>
        <taxon>Alicyclobacillaceae</taxon>
        <taxon>Effusibacillus</taxon>
    </lineage>
</organism>
<dbReference type="Proteomes" id="UP001596002">
    <property type="component" value="Unassembled WGS sequence"/>
</dbReference>